<dbReference type="Pfam" id="PF09438">
    <property type="entry name" value="DUF2017"/>
    <property type="match status" value="1"/>
</dbReference>
<organism evidence="1 2">
    <name type="scientific">Allosaccharopolyspora coralli</name>
    <dbReference type="NCBI Taxonomy" id="2665642"/>
    <lineage>
        <taxon>Bacteria</taxon>
        <taxon>Bacillati</taxon>
        <taxon>Actinomycetota</taxon>
        <taxon>Actinomycetes</taxon>
        <taxon>Pseudonocardiales</taxon>
        <taxon>Pseudonocardiaceae</taxon>
        <taxon>Allosaccharopolyspora</taxon>
    </lineage>
</organism>
<proteinExistence type="predicted"/>
<evidence type="ECO:0000313" key="1">
    <source>
        <dbReference type="EMBL" id="QGK69035.1"/>
    </source>
</evidence>
<dbReference type="Proteomes" id="UP000371041">
    <property type="component" value="Chromosome"/>
</dbReference>
<sequence length="193" mass="20963">MDGWTRTDGHVVTDLAQPEAALLRGLVGQIKDMLTERASEAPEDELAALTGIRTGPSTPPEHQALARLLPDFYRTDPETGESDEDEQNAAGAMRSLHEPELIDLKTGVAETVLSTCPAGGGRVELSDEQAQSWLAALNDVRLALGSVLDIDDDTADEPNIDDPSLDELKREHYGAYQWLTWVQDSLVQAVMAD</sequence>
<reference evidence="2" key="1">
    <citation type="submission" date="2019-11" db="EMBL/GenBank/DDBJ databases">
        <title>The complete genome sequence of Saccharopolyspora sp. E2A.</title>
        <authorList>
            <person name="Zhang G."/>
        </authorList>
    </citation>
    <scope>NUCLEOTIDE SEQUENCE [LARGE SCALE GENOMIC DNA]</scope>
    <source>
        <strain evidence="2">E2A</strain>
    </source>
</reference>
<protein>
    <submittedName>
        <fullName evidence="1">DUF2017 family protein</fullName>
    </submittedName>
</protein>
<dbReference type="AlphaFoldDB" id="A0A5Q3QC47"/>
<evidence type="ECO:0000313" key="2">
    <source>
        <dbReference type="Proteomes" id="UP000371041"/>
    </source>
</evidence>
<dbReference type="EMBL" id="CP045929">
    <property type="protein sequence ID" value="QGK69035.1"/>
    <property type="molecule type" value="Genomic_DNA"/>
</dbReference>
<dbReference type="KEGG" id="sace:GIY23_05325"/>
<accession>A0A5Q3QC47</accession>
<gene>
    <name evidence="1" type="ORF">GIY23_05325</name>
</gene>
<dbReference type="InterPro" id="IPR018561">
    <property type="entry name" value="AosR"/>
</dbReference>
<keyword evidence="2" id="KW-1185">Reference proteome</keyword>
<name>A0A5Q3QC47_9PSEU</name>
<dbReference type="RefSeq" id="WP_154075636.1">
    <property type="nucleotide sequence ID" value="NZ_CP045929.1"/>
</dbReference>